<dbReference type="AlphaFoldDB" id="A0A371AWE1"/>
<dbReference type="InterPro" id="IPR050661">
    <property type="entry name" value="BglG_antiterminators"/>
</dbReference>
<dbReference type="InterPro" id="IPR004341">
    <property type="entry name" value="CAT_RNA-bd_dom"/>
</dbReference>
<accession>A0A371AWE1</accession>
<dbReference type="Gene3D" id="2.30.24.10">
    <property type="entry name" value="CAT RNA-binding domain"/>
    <property type="match status" value="1"/>
</dbReference>
<feature type="domain" description="PRD" evidence="2">
    <location>
        <begin position="170"/>
        <end position="279"/>
    </location>
</feature>
<keyword evidence="4" id="KW-1185">Reference proteome</keyword>
<organism evidence="3 4">
    <name type="scientific">Anaerosacchariphilus polymeriproducens</name>
    <dbReference type="NCBI Taxonomy" id="1812858"/>
    <lineage>
        <taxon>Bacteria</taxon>
        <taxon>Bacillati</taxon>
        <taxon>Bacillota</taxon>
        <taxon>Clostridia</taxon>
        <taxon>Lachnospirales</taxon>
        <taxon>Lachnospiraceae</taxon>
        <taxon>Anaerosacchariphilus</taxon>
    </lineage>
</organism>
<evidence type="ECO:0000256" key="1">
    <source>
        <dbReference type="ARBA" id="ARBA00022737"/>
    </source>
</evidence>
<dbReference type="InterPro" id="IPR011608">
    <property type="entry name" value="PRD"/>
</dbReference>
<dbReference type="InterPro" id="IPR036650">
    <property type="entry name" value="CAT_RNA-bd_dom_sf"/>
</dbReference>
<protein>
    <submittedName>
        <fullName evidence="3">PRD domain-containing protein</fullName>
    </submittedName>
</protein>
<dbReference type="GO" id="GO:0006355">
    <property type="term" value="P:regulation of DNA-templated transcription"/>
    <property type="evidence" value="ECO:0007669"/>
    <property type="project" value="InterPro"/>
</dbReference>
<name>A0A371AWE1_9FIRM</name>
<dbReference type="EMBL" id="QRCT01000016">
    <property type="protein sequence ID" value="RDU23914.1"/>
    <property type="molecule type" value="Genomic_DNA"/>
</dbReference>
<dbReference type="Gene3D" id="1.10.1790.10">
    <property type="entry name" value="PRD domain"/>
    <property type="match status" value="2"/>
</dbReference>
<dbReference type="OrthoDB" id="9813552at2"/>
<comment type="caution">
    <text evidence="3">The sequence shown here is derived from an EMBL/GenBank/DDBJ whole genome shotgun (WGS) entry which is preliminary data.</text>
</comment>
<sequence>MEIMKIINNNIISSSDEKGRELVVMGRGLGFQVKVGQTIDESKVEKVFRMESNAETRQLQDLLAEIPLEHVQLVNQIIEQSKEIIERKMNRNIYITLIDHVNYAILRYRENINFKNPLIWEIKKYYAKEFEAGCNAVSMINSHCDTQLTEDEAASIAMHFVNAELGTDMPHTIDVTKIVQTVFKIVSYSFNIEIDQESLSYERFLTHLKFFALRVVTNSRHEDDMELHEIIKSKYPKEYKCSEKIKHFIESEFHFAVSPEEMTYLTVHIKRITTQKNETEESLK</sequence>
<dbReference type="Pfam" id="PF00874">
    <property type="entry name" value="PRD"/>
    <property type="match status" value="2"/>
</dbReference>
<evidence type="ECO:0000313" key="3">
    <source>
        <dbReference type="EMBL" id="RDU23914.1"/>
    </source>
</evidence>
<gene>
    <name evidence="3" type="ORF">DWV06_06360</name>
</gene>
<dbReference type="InterPro" id="IPR036634">
    <property type="entry name" value="PRD_sf"/>
</dbReference>
<dbReference type="NCBIfam" id="NF046042">
    <property type="entry name" value="LicT"/>
    <property type="match status" value="1"/>
</dbReference>
<dbReference type="Proteomes" id="UP000255036">
    <property type="component" value="Unassembled WGS sequence"/>
</dbReference>
<dbReference type="SUPFAM" id="SSF50151">
    <property type="entry name" value="SacY-like RNA-binding domain"/>
    <property type="match status" value="1"/>
</dbReference>
<dbReference type="PANTHER" id="PTHR30185">
    <property type="entry name" value="CRYPTIC BETA-GLUCOSIDE BGL OPERON ANTITERMINATOR"/>
    <property type="match status" value="1"/>
</dbReference>
<reference evidence="3 4" key="1">
    <citation type="submission" date="2018-07" db="EMBL/GenBank/DDBJ databases">
        <title>Anaerosacharophilus polymeroproducens gen. nov. sp. nov., an anaerobic bacterium isolated from salt field.</title>
        <authorList>
            <person name="Kim W."/>
            <person name="Yang S.-H."/>
            <person name="Oh J."/>
            <person name="Lee J.-H."/>
            <person name="Kwon K.K."/>
        </authorList>
    </citation>
    <scope>NUCLEOTIDE SEQUENCE [LARGE SCALE GENOMIC DNA]</scope>
    <source>
        <strain evidence="3 4">MCWD5</strain>
    </source>
</reference>
<evidence type="ECO:0000313" key="4">
    <source>
        <dbReference type="Proteomes" id="UP000255036"/>
    </source>
</evidence>
<keyword evidence="1" id="KW-0677">Repeat</keyword>
<dbReference type="Pfam" id="PF03123">
    <property type="entry name" value="CAT_RBD"/>
    <property type="match status" value="1"/>
</dbReference>
<feature type="domain" description="PRD" evidence="2">
    <location>
        <begin position="65"/>
        <end position="169"/>
    </location>
</feature>
<dbReference type="PROSITE" id="PS51372">
    <property type="entry name" value="PRD_2"/>
    <property type="match status" value="2"/>
</dbReference>
<evidence type="ECO:0000259" key="2">
    <source>
        <dbReference type="PROSITE" id="PS51372"/>
    </source>
</evidence>
<proteinExistence type="predicted"/>
<dbReference type="PANTHER" id="PTHR30185:SF15">
    <property type="entry name" value="CRYPTIC BETA-GLUCOSIDE BGL OPERON ANTITERMINATOR"/>
    <property type="match status" value="1"/>
</dbReference>
<dbReference type="GO" id="GO:0003723">
    <property type="term" value="F:RNA binding"/>
    <property type="evidence" value="ECO:0007669"/>
    <property type="project" value="InterPro"/>
</dbReference>
<dbReference type="SUPFAM" id="SSF63520">
    <property type="entry name" value="PTS-regulatory domain, PRD"/>
    <property type="match status" value="2"/>
</dbReference>
<dbReference type="RefSeq" id="WP_115481347.1">
    <property type="nucleotide sequence ID" value="NZ_QRCT01000016.1"/>
</dbReference>
<dbReference type="SMART" id="SM01061">
    <property type="entry name" value="CAT_RBD"/>
    <property type="match status" value="1"/>
</dbReference>